<name>A0A420VIF3_9BACI</name>
<protein>
    <recommendedName>
        <fullName evidence="3">DUF2933 domain-containing protein</fullName>
    </recommendedName>
</protein>
<dbReference type="EMBL" id="AZRV01000007">
    <property type="protein sequence ID" value="RKO63429.1"/>
    <property type="molecule type" value="Genomic_DNA"/>
</dbReference>
<sequence>MNWANFLILLLCPLMMILCMKGHKHHHSSDNHALKETIKK</sequence>
<comment type="caution">
    <text evidence="1">The sequence shown here is derived from an EMBL/GenBank/DDBJ whole genome shotgun (WGS) entry which is preliminary data.</text>
</comment>
<dbReference type="AlphaFoldDB" id="A0A420VIF3"/>
<proteinExistence type="predicted"/>
<dbReference type="RefSeq" id="WP_082798560.1">
    <property type="nucleotide sequence ID" value="NZ_AZRV01000007.1"/>
</dbReference>
<keyword evidence="2" id="KW-1185">Reference proteome</keyword>
<dbReference type="Pfam" id="PF11666">
    <property type="entry name" value="DUF2933"/>
    <property type="match status" value="1"/>
</dbReference>
<reference evidence="1 2" key="1">
    <citation type="submission" date="2013-12" db="EMBL/GenBank/DDBJ databases">
        <title>Genome and proteome characterization of Caldibacillus debilis GB1 derived from a cellulolytic aero-tolerant co-culture.</title>
        <authorList>
            <person name="Wushke S.T."/>
            <person name="Zhang X."/>
            <person name="Fristensky B."/>
            <person name="Wilkins J.A."/>
            <person name="Levin D.B."/>
            <person name="Sparling R."/>
        </authorList>
    </citation>
    <scope>NUCLEOTIDE SEQUENCE [LARGE SCALE GENOMIC DNA]</scope>
    <source>
        <strain evidence="1 2">GB1</strain>
    </source>
</reference>
<evidence type="ECO:0008006" key="3">
    <source>
        <dbReference type="Google" id="ProtNLM"/>
    </source>
</evidence>
<evidence type="ECO:0000313" key="1">
    <source>
        <dbReference type="EMBL" id="RKO63429.1"/>
    </source>
</evidence>
<dbReference type="Proteomes" id="UP000286235">
    <property type="component" value="Unassembled WGS sequence"/>
</dbReference>
<organism evidence="1 2">
    <name type="scientific">Caldibacillus debilis GB1</name>
    <dbReference type="NCBI Taxonomy" id="1339248"/>
    <lineage>
        <taxon>Bacteria</taxon>
        <taxon>Bacillati</taxon>
        <taxon>Bacillota</taxon>
        <taxon>Bacilli</taxon>
        <taxon>Bacillales</taxon>
        <taxon>Bacillaceae</taxon>
        <taxon>Caldibacillus</taxon>
    </lineage>
</organism>
<evidence type="ECO:0000313" key="2">
    <source>
        <dbReference type="Proteomes" id="UP000286235"/>
    </source>
</evidence>
<gene>
    <name evidence="1" type="ORF">Cdeb_02874</name>
</gene>
<dbReference type="InterPro" id="IPR021682">
    <property type="entry name" value="DUF2933"/>
</dbReference>
<accession>A0A420VIF3</accession>